<proteinExistence type="predicted"/>
<sequence>MSKNSPSQTWLNLLEESFSTSLQSEKCALVHITSGRPYSEKDAARFDYVLKSVQYSHENPLFLAIQRICDVLALPTPVRDESGCTAIKGPIPAACARLFSYSTKAVIRKGVLHITCPPESLEDELLFCYMRFCSRYRNSIKFPEYLDVCLR</sequence>
<dbReference type="EMBL" id="OM869680">
    <property type="protein sequence ID" value="UPW41847.1"/>
    <property type="molecule type" value="Genomic_DNA"/>
</dbReference>
<accession>A0A976R7U7</accession>
<protein>
    <submittedName>
        <fullName evidence="1">Uncharacterized protein</fullName>
    </submittedName>
</protein>
<name>A0A976R7U7_9VIRU</name>
<reference evidence="1" key="1">
    <citation type="submission" date="2022-02" db="EMBL/GenBank/DDBJ databases">
        <title>Towards deciphering the DNA virus diversity associated with rodent species in the families Cricetidae and Heteromyidae.</title>
        <authorList>
            <person name="Lund M."/>
            <person name="Larsen B.B."/>
            <person name="Gryseels S."/>
            <person name="Kraberger S."/>
            <person name="Rowsey D.M."/>
            <person name="Steger L."/>
            <person name="Yule K.M."/>
            <person name="Upham N.S."/>
            <person name="Worobey M."/>
            <person name="Van Doorslaer K."/>
            <person name="Varsani A."/>
        </authorList>
    </citation>
    <scope>NUCLEOTIDE SEQUENCE</scope>
    <source>
        <strain evidence="1">NeonRodF5_9</strain>
    </source>
</reference>
<organism evidence="1">
    <name type="scientific">Peromfec virus RodF5_9</name>
    <dbReference type="NCBI Taxonomy" id="2929345"/>
    <lineage>
        <taxon>Viruses</taxon>
        <taxon>Monodnaviria</taxon>
        <taxon>Sangervirae</taxon>
        <taxon>Phixviricota</taxon>
        <taxon>Malgrandaviricetes</taxon>
        <taxon>Petitvirales</taxon>
        <taxon>Microviridae</taxon>
    </lineage>
</organism>
<evidence type="ECO:0000313" key="1">
    <source>
        <dbReference type="EMBL" id="UPW41847.1"/>
    </source>
</evidence>